<organism evidence="2 3">
    <name type="scientific">Prauserella shujinwangii</name>
    <dbReference type="NCBI Taxonomy" id="1453103"/>
    <lineage>
        <taxon>Bacteria</taxon>
        <taxon>Bacillati</taxon>
        <taxon>Actinomycetota</taxon>
        <taxon>Actinomycetes</taxon>
        <taxon>Pseudonocardiales</taxon>
        <taxon>Pseudonocardiaceae</taxon>
        <taxon>Prauserella</taxon>
    </lineage>
</organism>
<comment type="caution">
    <text evidence="2">The sequence shown here is derived from an EMBL/GenBank/DDBJ whole genome shotgun (WGS) entry which is preliminary data.</text>
</comment>
<accession>A0A2T0LTF5</accession>
<dbReference type="EMBL" id="PVNH01000006">
    <property type="protein sequence ID" value="PRX47017.1"/>
    <property type="molecule type" value="Genomic_DNA"/>
</dbReference>
<dbReference type="AlphaFoldDB" id="A0A2T0LTF5"/>
<dbReference type="InterPro" id="IPR007795">
    <property type="entry name" value="T7SS_EccB"/>
</dbReference>
<name>A0A2T0LTF5_9PSEU</name>
<dbReference type="RefSeq" id="WP_106179563.1">
    <property type="nucleotide sequence ID" value="NZ_PVNH01000006.1"/>
</dbReference>
<dbReference type="Proteomes" id="UP000238362">
    <property type="component" value="Unassembled WGS sequence"/>
</dbReference>
<dbReference type="InterPro" id="IPR044857">
    <property type="entry name" value="T7SS_EccB_R1"/>
</dbReference>
<dbReference type="Pfam" id="PF05108">
    <property type="entry name" value="T7SS_ESX1_EccB"/>
    <property type="match status" value="1"/>
</dbReference>
<feature type="transmembrane region" description="Helical" evidence="1">
    <location>
        <begin position="40"/>
        <end position="61"/>
    </location>
</feature>
<dbReference type="NCBIfam" id="TIGR03919">
    <property type="entry name" value="T7SS_EccB"/>
    <property type="match status" value="1"/>
</dbReference>
<gene>
    <name evidence="2" type="ORF">B0I33_106114</name>
</gene>
<evidence type="ECO:0000313" key="2">
    <source>
        <dbReference type="EMBL" id="PRX47017.1"/>
    </source>
</evidence>
<sequence length="470" mass="48360">MSSKRDLLQAHQFLAQRTTSALVTRDPDPEQPPFRRPGGAALGSIVLAVLALAGFAVFGLVNPGGNSAWRDRPSVIVTKETGARYVYLGGTLHPVPNYVSALLALGEHAETVSVSSDSLLGVPRGARIGIPDAPDALPGRDKLLTGGWSLCSRPVPDETGQGTEASVLLVGEGARGGRPVGEAAVHVEVPDTGEQYLISGGYRHRIGHPGPVAVGLSLQSEPTVRTSMPLVDLIPAGEPISPIRLAGTGSRSTAVPGRDDLRVGQLLVVETSGGTEHYLADADRLRPISPLQYDLQRADPQARKAYRDGEPSGISLSPAAVAGARVTPAGDAGPAAAPRVRPRFAGGDTLCATYEPGAATPALHVDPLLPDTAALATAGRTARGMPIADAIHVEPGRAAVVEAMPSADAQSGTVVLVTDQGEAFPLAGREVLDMLGYGDVRPVRLPAAIVARVPMGRGLDPAAVLAPGGR</sequence>
<evidence type="ECO:0000313" key="3">
    <source>
        <dbReference type="Proteomes" id="UP000238362"/>
    </source>
</evidence>
<reference evidence="2 3" key="1">
    <citation type="submission" date="2018-03" db="EMBL/GenBank/DDBJ databases">
        <title>Genomic Encyclopedia of Type Strains, Phase III (KMG-III): the genomes of soil and plant-associated and newly described type strains.</title>
        <authorList>
            <person name="Whitman W."/>
        </authorList>
    </citation>
    <scope>NUCLEOTIDE SEQUENCE [LARGE SCALE GENOMIC DNA]</scope>
    <source>
        <strain evidence="2 3">CGMCC 4.7125</strain>
    </source>
</reference>
<dbReference type="PANTHER" id="PTHR40765:SF2">
    <property type="entry name" value="ESX-2 SECRETION SYSTEM ATPASE ECCB2"/>
    <property type="match status" value="1"/>
</dbReference>
<keyword evidence="1" id="KW-0812">Transmembrane</keyword>
<dbReference type="Gene3D" id="3.30.2390.20">
    <property type="entry name" value="Type VII secretion system EccB, repeat 1 domain"/>
    <property type="match status" value="1"/>
</dbReference>
<dbReference type="GO" id="GO:0005576">
    <property type="term" value="C:extracellular region"/>
    <property type="evidence" value="ECO:0007669"/>
    <property type="project" value="TreeGrafter"/>
</dbReference>
<proteinExistence type="predicted"/>
<evidence type="ECO:0000256" key="1">
    <source>
        <dbReference type="SAM" id="Phobius"/>
    </source>
</evidence>
<dbReference type="PANTHER" id="PTHR40765">
    <property type="entry name" value="ESX-2 SECRETION SYSTEM ATPASE ECCB2"/>
    <property type="match status" value="1"/>
</dbReference>
<keyword evidence="1" id="KW-0472">Membrane</keyword>
<keyword evidence="1" id="KW-1133">Transmembrane helix</keyword>
<dbReference type="OrthoDB" id="3847604at2"/>
<protein>
    <submittedName>
        <fullName evidence="2">Type VII secretion protein EccB</fullName>
    </submittedName>
</protein>
<keyword evidence="3" id="KW-1185">Reference proteome</keyword>